<dbReference type="KEGG" id="sacd:HS1genome_0115"/>
<protein>
    <submittedName>
        <fullName evidence="9">Molybdopterin-guanine dinucleotide biosynthesis protein A</fullName>
    </submittedName>
</protein>
<dbReference type="InterPro" id="IPR029044">
    <property type="entry name" value="Nucleotide-diphossugar_trans"/>
</dbReference>
<evidence type="ECO:0000313" key="10">
    <source>
        <dbReference type="EMBL" id="GGT86306.1"/>
    </source>
</evidence>
<accession>A0A348B0M4</accession>
<dbReference type="SUPFAM" id="SSF53448">
    <property type="entry name" value="Nucleotide-diphospho-sugar transferases"/>
    <property type="match status" value="1"/>
</dbReference>
<keyword evidence="4" id="KW-0547">Nucleotide-binding</keyword>
<dbReference type="GeneID" id="38665608"/>
<evidence type="ECO:0000256" key="6">
    <source>
        <dbReference type="ARBA" id="ARBA00023134"/>
    </source>
</evidence>
<sequence length="195" mass="21925">MSYGDWFDAVVLAGGKSRRFGADKCEFELSGKSMLRRVVENFESPIVVGRGGLTDEGRGPLDAVELAVPLLRREKVFVAGCDFPFLRRPVVELICGKDYDVVAPVVNRTIQPMLACYRTAYLRDVLPRARSMADLVYGTESVYLVGTEEVSRADPSLSSLLNVNRVNDLWGKVERTHSPLPLRSWARLFHSLHYY</sequence>
<reference evidence="10" key="4">
    <citation type="submission" date="2020-09" db="EMBL/GenBank/DDBJ databases">
        <authorList>
            <person name="Sun Q."/>
            <person name="Ohkuma M."/>
        </authorList>
    </citation>
    <scope>NUCLEOTIDE SEQUENCE</scope>
    <source>
        <strain evidence="10">JCM 31740</strain>
    </source>
</reference>
<dbReference type="AlphaFoldDB" id="A0A348B0M4"/>
<dbReference type="GO" id="GO:0046872">
    <property type="term" value="F:metal ion binding"/>
    <property type="evidence" value="ECO:0007669"/>
    <property type="project" value="UniProtKB-KW"/>
</dbReference>
<dbReference type="EMBL" id="AP018553">
    <property type="protein sequence ID" value="BBD71726.1"/>
    <property type="molecule type" value="Genomic_DNA"/>
</dbReference>
<feature type="domain" description="MobA-like NTP transferase" evidence="8">
    <location>
        <begin position="9"/>
        <end position="125"/>
    </location>
</feature>
<keyword evidence="3" id="KW-0479">Metal-binding</keyword>
<dbReference type="GO" id="GO:0016779">
    <property type="term" value="F:nucleotidyltransferase activity"/>
    <property type="evidence" value="ECO:0007669"/>
    <property type="project" value="TreeGrafter"/>
</dbReference>
<dbReference type="PANTHER" id="PTHR19136:SF81">
    <property type="entry name" value="MOLYBDENUM COFACTOR GUANYLYLTRANSFERASE"/>
    <property type="match status" value="1"/>
</dbReference>
<evidence type="ECO:0000313" key="9">
    <source>
        <dbReference type="EMBL" id="BBD71726.1"/>
    </source>
</evidence>
<dbReference type="GO" id="GO:0005525">
    <property type="term" value="F:GTP binding"/>
    <property type="evidence" value="ECO:0007669"/>
    <property type="project" value="UniProtKB-KW"/>
</dbReference>
<proteinExistence type="predicted"/>
<dbReference type="Gene3D" id="3.90.550.10">
    <property type="entry name" value="Spore Coat Polysaccharide Biosynthesis Protein SpsA, Chain A"/>
    <property type="match status" value="1"/>
</dbReference>
<keyword evidence="2" id="KW-0808">Transferase</keyword>
<dbReference type="InterPro" id="IPR013482">
    <property type="entry name" value="Molybde_CF_guanTrfase"/>
</dbReference>
<reference evidence="9" key="3">
    <citation type="journal article" date="2019" name="BMC Res. Notes">
        <title>Complete genome sequence of the Sulfodiicoccus acidiphilus strain HS-1T, the first crenarchaeon that lacks polB3, isolated from an acidic hot spring in Ohwaku-dani, Hakone, Japan.</title>
        <authorList>
            <person name="Sakai H.D."/>
            <person name="Kurosawa N."/>
        </authorList>
    </citation>
    <scope>NUCLEOTIDE SEQUENCE</scope>
    <source>
        <strain evidence="9">HS-1</strain>
    </source>
</reference>
<evidence type="ECO:0000256" key="2">
    <source>
        <dbReference type="ARBA" id="ARBA00022679"/>
    </source>
</evidence>
<keyword evidence="11" id="KW-1185">Reference proteome</keyword>
<evidence type="ECO:0000256" key="1">
    <source>
        <dbReference type="ARBA" id="ARBA00022490"/>
    </source>
</evidence>
<dbReference type="Proteomes" id="UP000276741">
    <property type="component" value="Chromosome"/>
</dbReference>
<keyword evidence="6" id="KW-0342">GTP-binding</keyword>
<dbReference type="Pfam" id="PF12804">
    <property type="entry name" value="NTP_transf_3"/>
    <property type="match status" value="1"/>
</dbReference>
<dbReference type="GO" id="GO:0006777">
    <property type="term" value="P:Mo-molybdopterin cofactor biosynthetic process"/>
    <property type="evidence" value="ECO:0007669"/>
    <property type="project" value="UniProtKB-KW"/>
</dbReference>
<evidence type="ECO:0000256" key="3">
    <source>
        <dbReference type="ARBA" id="ARBA00022723"/>
    </source>
</evidence>
<dbReference type="CDD" id="cd02503">
    <property type="entry name" value="MobA"/>
    <property type="match status" value="1"/>
</dbReference>
<evidence type="ECO:0000256" key="7">
    <source>
        <dbReference type="ARBA" id="ARBA00023150"/>
    </source>
</evidence>
<keyword evidence="1" id="KW-0963">Cytoplasm</keyword>
<keyword evidence="5" id="KW-0460">Magnesium</keyword>
<dbReference type="InterPro" id="IPR025877">
    <property type="entry name" value="MobA-like_NTP_Trfase"/>
</dbReference>
<dbReference type="OrthoDB" id="28434at2157"/>
<evidence type="ECO:0000259" key="8">
    <source>
        <dbReference type="Pfam" id="PF12804"/>
    </source>
</evidence>
<organism evidence="9 11">
    <name type="scientific">Sulfodiicoccus acidiphilus</name>
    <dbReference type="NCBI Taxonomy" id="1670455"/>
    <lineage>
        <taxon>Archaea</taxon>
        <taxon>Thermoproteota</taxon>
        <taxon>Thermoprotei</taxon>
        <taxon>Sulfolobales</taxon>
        <taxon>Sulfolobaceae</taxon>
        <taxon>Sulfodiicoccus</taxon>
    </lineage>
</organism>
<evidence type="ECO:0000256" key="4">
    <source>
        <dbReference type="ARBA" id="ARBA00022741"/>
    </source>
</evidence>
<evidence type="ECO:0000256" key="5">
    <source>
        <dbReference type="ARBA" id="ARBA00022842"/>
    </source>
</evidence>
<name>A0A348B0M4_9CREN</name>
<reference evidence="11" key="2">
    <citation type="submission" date="2018-04" db="EMBL/GenBank/DDBJ databases">
        <title>Complete genome sequence of Sulfodiicoccus acidiphilus strain HS-1.</title>
        <authorList>
            <person name="Sakai H.D."/>
            <person name="Kurosawa N."/>
        </authorList>
    </citation>
    <scope>NUCLEOTIDE SEQUENCE [LARGE SCALE GENOMIC DNA]</scope>
    <source>
        <strain evidence="11">HS-1</strain>
    </source>
</reference>
<evidence type="ECO:0000313" key="11">
    <source>
        <dbReference type="Proteomes" id="UP000276741"/>
    </source>
</evidence>
<dbReference type="Proteomes" id="UP000616143">
    <property type="component" value="Unassembled WGS sequence"/>
</dbReference>
<dbReference type="EMBL" id="BMQS01000001">
    <property type="protein sequence ID" value="GGT86306.1"/>
    <property type="molecule type" value="Genomic_DNA"/>
</dbReference>
<keyword evidence="7" id="KW-0501">Molybdenum cofactor biosynthesis</keyword>
<reference evidence="10" key="1">
    <citation type="journal article" date="2014" name="Int. J. Syst. Evol. Microbiol.">
        <title>Complete genome sequence of Corynebacterium casei LMG S-19264T (=DSM 44701T), isolated from a smear-ripened cheese.</title>
        <authorList>
            <consortium name="US DOE Joint Genome Institute (JGI-PGF)"/>
            <person name="Walter F."/>
            <person name="Albersmeier A."/>
            <person name="Kalinowski J."/>
            <person name="Ruckert C."/>
        </authorList>
    </citation>
    <scope>NUCLEOTIDE SEQUENCE</scope>
    <source>
        <strain evidence="10">JCM 31740</strain>
    </source>
</reference>
<dbReference type="RefSeq" id="WP_126449058.1">
    <property type="nucleotide sequence ID" value="NZ_AP018553.1"/>
</dbReference>
<dbReference type="PANTHER" id="PTHR19136">
    <property type="entry name" value="MOLYBDENUM COFACTOR GUANYLYLTRANSFERASE"/>
    <property type="match status" value="1"/>
</dbReference>
<gene>
    <name evidence="10" type="ORF">GCM10007116_00310</name>
    <name evidence="9" type="ORF">HS1genome_0115</name>
</gene>